<proteinExistence type="predicted"/>
<dbReference type="AlphaFoldDB" id="A0A2R7Y2P4"/>
<reference evidence="1 2" key="1">
    <citation type="journal article" date="2018" name="Syst. Appl. Microbiol.">
        <title>A new symbiotic nanoarchaeote (Candidatus Nanoclepta minutus) and its host (Zestosphaera tikiterensis gen. nov., sp. nov.) from a New Zealand hot spring.</title>
        <authorList>
            <person name="St John E."/>
            <person name="Liu Y."/>
            <person name="Podar M."/>
            <person name="Stott M.B."/>
            <person name="Meneghin J."/>
            <person name="Chen Z."/>
            <person name="Lagutin K."/>
            <person name="Mitchell K."/>
            <person name="Reysenbach A.L."/>
        </authorList>
    </citation>
    <scope>NUCLEOTIDE SEQUENCE [LARGE SCALE GENOMIC DNA]</scope>
    <source>
        <strain evidence="1">NZ3</strain>
    </source>
</reference>
<sequence length="66" mass="8015">MFIYETSLDVERFRRAYKSVYLSRGRYRTTRRDLSESLKLASLVKELIPSYLGVVEWSRERRVLRI</sequence>
<name>A0A2R7Y2P4_9CREN</name>
<evidence type="ECO:0000313" key="1">
    <source>
        <dbReference type="EMBL" id="PUA31825.1"/>
    </source>
</evidence>
<accession>A0A2R7Y2P4</accession>
<comment type="caution">
    <text evidence="1">The sequence shown here is derived from an EMBL/GenBank/DDBJ whole genome shotgun (WGS) entry which is preliminary data.</text>
</comment>
<dbReference type="Proteomes" id="UP000244093">
    <property type="component" value="Unassembled WGS sequence"/>
</dbReference>
<organism evidence="1 2">
    <name type="scientific">Zestosphaera tikiterensis</name>
    <dbReference type="NCBI Taxonomy" id="1973259"/>
    <lineage>
        <taxon>Archaea</taxon>
        <taxon>Thermoproteota</taxon>
        <taxon>Thermoprotei</taxon>
        <taxon>Desulfurococcales</taxon>
        <taxon>Desulfurococcaceae</taxon>
        <taxon>Zestosphaera</taxon>
    </lineage>
</organism>
<gene>
    <name evidence="1" type="ORF">B7O98_08495</name>
</gene>
<protein>
    <submittedName>
        <fullName evidence="1">Uncharacterized protein</fullName>
    </submittedName>
</protein>
<evidence type="ECO:0000313" key="2">
    <source>
        <dbReference type="Proteomes" id="UP000244093"/>
    </source>
</evidence>
<dbReference type="EMBL" id="NBVN01000006">
    <property type="protein sequence ID" value="PUA31825.1"/>
    <property type="molecule type" value="Genomic_DNA"/>
</dbReference>